<protein>
    <recommendedName>
        <fullName evidence="6">Alpha N-terminal protein methyltransferase 1</fullName>
        <ecNumber evidence="5">2.1.1.244</ecNumber>
    </recommendedName>
    <alternativeName>
        <fullName evidence="11">Translation associated element 1</fullName>
    </alternativeName>
    <alternativeName>
        <fullName evidence="7">X-Pro-Lys N-terminal protein methyltransferase 1</fullName>
    </alternativeName>
</protein>
<dbReference type="GO" id="GO:0005737">
    <property type="term" value="C:cytoplasm"/>
    <property type="evidence" value="ECO:0007669"/>
    <property type="project" value="TreeGrafter"/>
</dbReference>
<keyword evidence="2 12" id="KW-0489">Methyltransferase</keyword>
<keyword evidence="3 12" id="KW-0808">Transferase</keyword>
<evidence type="ECO:0000256" key="9">
    <source>
        <dbReference type="ARBA" id="ARBA00047885"/>
    </source>
</evidence>
<dbReference type="InterPro" id="IPR029063">
    <property type="entry name" value="SAM-dependent_MTases_sf"/>
</dbReference>
<dbReference type="EMBL" id="MQVM01000010">
    <property type="protein sequence ID" value="ONH74386.1"/>
    <property type="molecule type" value="Genomic_DNA"/>
</dbReference>
<reference evidence="13" key="1">
    <citation type="journal article" date="2017" name="Genome Announc.">
        <title>Genome sequences of Cyberlindnera fabianii 65, Pichia kudriavzevii 129, and Saccharomyces cerevisiae 131 isolated from fermented masau fruits in Zimbabwe.</title>
        <authorList>
            <person name="van Rijswijck I.M.H."/>
            <person name="Derks M.F.L."/>
            <person name="Abee T."/>
            <person name="de Ridder D."/>
            <person name="Smid E.J."/>
        </authorList>
    </citation>
    <scope>NUCLEOTIDE SEQUENCE [LARGE SCALE GENOMIC DNA]</scope>
    <source>
        <strain evidence="13">129</strain>
    </source>
</reference>
<dbReference type="SUPFAM" id="SSF53335">
    <property type="entry name" value="S-adenosyl-L-methionine-dependent methyltransferases"/>
    <property type="match status" value="1"/>
</dbReference>
<proteinExistence type="inferred from homology"/>
<dbReference type="AlphaFoldDB" id="A0A1V2LNB1"/>
<evidence type="ECO:0000256" key="7">
    <source>
        <dbReference type="ARBA" id="ARBA00043129"/>
    </source>
</evidence>
<evidence type="ECO:0000256" key="4">
    <source>
        <dbReference type="ARBA" id="ARBA00022691"/>
    </source>
</evidence>
<evidence type="ECO:0000256" key="1">
    <source>
        <dbReference type="ARBA" id="ARBA00009059"/>
    </source>
</evidence>
<gene>
    <name evidence="12" type="ORF">BOH78_2558</name>
</gene>
<dbReference type="CDD" id="cd02440">
    <property type="entry name" value="AdoMet_MTases"/>
    <property type="match status" value="1"/>
</dbReference>
<evidence type="ECO:0000256" key="3">
    <source>
        <dbReference type="ARBA" id="ARBA00022679"/>
    </source>
</evidence>
<dbReference type="Gene3D" id="3.40.50.150">
    <property type="entry name" value="Vaccinia Virus protein VP39"/>
    <property type="match status" value="1"/>
</dbReference>
<evidence type="ECO:0000313" key="13">
    <source>
        <dbReference type="Proteomes" id="UP000189274"/>
    </source>
</evidence>
<dbReference type="EC" id="2.1.1.244" evidence="5"/>
<dbReference type="GO" id="GO:0032259">
    <property type="term" value="P:methylation"/>
    <property type="evidence" value="ECO:0007669"/>
    <property type="project" value="UniProtKB-KW"/>
</dbReference>
<evidence type="ECO:0000256" key="2">
    <source>
        <dbReference type="ARBA" id="ARBA00022603"/>
    </source>
</evidence>
<evidence type="ECO:0000256" key="8">
    <source>
        <dbReference type="ARBA" id="ARBA00047306"/>
    </source>
</evidence>
<evidence type="ECO:0000256" key="11">
    <source>
        <dbReference type="ARBA" id="ARBA00082558"/>
    </source>
</evidence>
<comment type="catalytic activity">
    <reaction evidence="10">
        <text>N-terminal L-alanyl-L-prolyl-L-lysyl-[protein] + 3 S-adenosyl-L-methionine = N-terminal N,N,N-trimethyl-L-alanyl-L-prolyl-L-lysyl-[protein] + 3 S-adenosyl-L-homocysteine + 3 H(+)</text>
        <dbReference type="Rhea" id="RHEA:54712"/>
        <dbReference type="Rhea" id="RHEA-COMP:13785"/>
        <dbReference type="Rhea" id="RHEA-COMP:13971"/>
        <dbReference type="ChEBI" id="CHEBI:15378"/>
        <dbReference type="ChEBI" id="CHEBI:57856"/>
        <dbReference type="ChEBI" id="CHEBI:59789"/>
        <dbReference type="ChEBI" id="CHEBI:138057"/>
        <dbReference type="ChEBI" id="CHEBI:138315"/>
        <dbReference type="EC" id="2.1.1.244"/>
    </reaction>
</comment>
<keyword evidence="4" id="KW-0949">S-adenosyl-L-methionine</keyword>
<dbReference type="PANTHER" id="PTHR12753">
    <property type="entry name" value="AD-003 - RELATED"/>
    <property type="match status" value="1"/>
</dbReference>
<evidence type="ECO:0000256" key="10">
    <source>
        <dbReference type="ARBA" id="ARBA00048167"/>
    </source>
</evidence>
<evidence type="ECO:0000256" key="5">
    <source>
        <dbReference type="ARBA" id="ARBA00039112"/>
    </source>
</evidence>
<dbReference type="Proteomes" id="UP000189274">
    <property type="component" value="Unassembled WGS sequence"/>
</dbReference>
<organism evidence="12 13">
    <name type="scientific">Pichia kudriavzevii</name>
    <name type="common">Yeast</name>
    <name type="synonym">Issatchenkia orientalis</name>
    <dbReference type="NCBI Taxonomy" id="4909"/>
    <lineage>
        <taxon>Eukaryota</taxon>
        <taxon>Fungi</taxon>
        <taxon>Dikarya</taxon>
        <taxon>Ascomycota</taxon>
        <taxon>Saccharomycotina</taxon>
        <taxon>Pichiomycetes</taxon>
        <taxon>Pichiales</taxon>
        <taxon>Pichiaceae</taxon>
        <taxon>Pichia</taxon>
    </lineage>
</organism>
<dbReference type="Pfam" id="PF05891">
    <property type="entry name" value="Methyltransf_PK"/>
    <property type="match status" value="1"/>
</dbReference>
<comment type="caution">
    <text evidence="12">The sequence shown here is derived from an EMBL/GenBank/DDBJ whole genome shotgun (WGS) entry which is preliminary data.</text>
</comment>
<dbReference type="InterPro" id="IPR008576">
    <property type="entry name" value="MeTrfase_NTM1"/>
</dbReference>
<dbReference type="PANTHER" id="PTHR12753:SF0">
    <property type="entry name" value="ALPHA N-TERMINAL PROTEIN METHYLTRANSFERASE 1"/>
    <property type="match status" value="1"/>
</dbReference>
<evidence type="ECO:0000313" key="12">
    <source>
        <dbReference type="EMBL" id="ONH74386.1"/>
    </source>
</evidence>
<dbReference type="VEuPathDB" id="FungiDB:C5L36_0A09870"/>
<accession>A0A1V2LNB1</accession>
<evidence type="ECO:0000256" key="6">
    <source>
        <dbReference type="ARBA" id="ARBA00039449"/>
    </source>
</evidence>
<dbReference type="FunFam" id="3.40.50.150:FF:000025">
    <property type="entry name" value="N-terminal Xaa-Pro-Lys N-methyltransferase 1"/>
    <property type="match status" value="1"/>
</dbReference>
<comment type="catalytic activity">
    <reaction evidence="8">
        <text>N-terminal L-seryl-L-prolyl-L-lysyl-[protein] + 3 S-adenosyl-L-methionine = N-terminal N,N,N-trimethyl-L-seryl-L-prolyl-L-lysyl-[protein] + 3 S-adenosyl-L-homocysteine + 3 H(+)</text>
        <dbReference type="Rhea" id="RHEA:54724"/>
        <dbReference type="Rhea" id="RHEA-COMP:13789"/>
        <dbReference type="Rhea" id="RHEA-COMP:13973"/>
        <dbReference type="ChEBI" id="CHEBI:15378"/>
        <dbReference type="ChEBI" id="CHEBI:57856"/>
        <dbReference type="ChEBI" id="CHEBI:59789"/>
        <dbReference type="ChEBI" id="CHEBI:138061"/>
        <dbReference type="ChEBI" id="CHEBI:138317"/>
        <dbReference type="EC" id="2.1.1.244"/>
    </reaction>
</comment>
<sequence length="328" mass="37007">MVLFELQLLETTLELTLMPAKSTVSIGDSVQDIDAQINYDDAISYWSDVPPTVDGVLGGFGEQTSVPKADIVGSSTFMRKLKTRWSAEEGKEKYGIELGAGIGRVTRDFLHKICDKVDLLEPVEPFVERMRVELGPLKEQGKIGEIYDIPLQDWKAEKGRYALIWCQWCIGHLPDSAFLQWLDECRNGLQEDGLLVLKENNTNDDDDIFDPEDSSKTRSDKNFRRLFKQGGWKLIATDLQKGVPRELYPIRMYALKPLNKSTTTNKPDFSQIGVKDIDGKFLSSLYSVELCIKILIIIKVQFTGQDKGLFSKGRITVLLDYKTALAVS</sequence>
<comment type="catalytic activity">
    <reaction evidence="9">
        <text>N-terminal L-prolyl-L-prolyl-L-lysyl-[protein] + 2 S-adenosyl-L-methionine = N-terminal N,N-dimethyl-L-prolyl-L-prolyl-L-lysyl-[protein] + 2 S-adenosyl-L-homocysteine + 2 H(+)</text>
        <dbReference type="Rhea" id="RHEA:54736"/>
        <dbReference type="Rhea" id="RHEA-COMP:13787"/>
        <dbReference type="Rhea" id="RHEA-COMP:13974"/>
        <dbReference type="ChEBI" id="CHEBI:15378"/>
        <dbReference type="ChEBI" id="CHEBI:57856"/>
        <dbReference type="ChEBI" id="CHEBI:59789"/>
        <dbReference type="ChEBI" id="CHEBI:138059"/>
        <dbReference type="ChEBI" id="CHEBI:138318"/>
        <dbReference type="EC" id="2.1.1.244"/>
    </reaction>
</comment>
<comment type="similarity">
    <text evidence="1">Belongs to the methyltransferase superfamily. NTM1 family.</text>
</comment>
<name>A0A1V2LNB1_PICKU</name>
<dbReference type="GO" id="GO:0071885">
    <property type="term" value="F:N-terminal protein N-methyltransferase activity"/>
    <property type="evidence" value="ECO:0007669"/>
    <property type="project" value="UniProtKB-EC"/>
</dbReference>